<keyword evidence="2" id="KW-0732">Signal</keyword>
<dbReference type="RefSeq" id="WP_132113647.1">
    <property type="nucleotide sequence ID" value="NZ_SLWS01000002.1"/>
</dbReference>
<dbReference type="AlphaFoldDB" id="A0A4R2JSN4"/>
<evidence type="ECO:0000256" key="2">
    <source>
        <dbReference type="SAM" id="SignalP"/>
    </source>
</evidence>
<dbReference type="Pfam" id="PF14200">
    <property type="entry name" value="RicinB_lectin_2"/>
    <property type="match status" value="1"/>
</dbReference>
<dbReference type="InterPro" id="IPR000772">
    <property type="entry name" value="Ricin_B_lectin"/>
</dbReference>
<keyword evidence="4" id="KW-0430">Lectin</keyword>
<dbReference type="InterPro" id="IPR035992">
    <property type="entry name" value="Ricin_B-like_lectins"/>
</dbReference>
<feature type="signal peptide" evidence="2">
    <location>
        <begin position="1"/>
        <end position="27"/>
    </location>
</feature>
<feature type="domain" description="Ricin B lectin" evidence="3">
    <location>
        <begin position="157"/>
        <end position="240"/>
    </location>
</feature>
<feature type="chain" id="PRO_5039607115" evidence="2">
    <location>
        <begin position="28"/>
        <end position="305"/>
    </location>
</feature>
<dbReference type="EMBL" id="SLWS01000002">
    <property type="protein sequence ID" value="TCO62117.1"/>
    <property type="molecule type" value="Genomic_DNA"/>
</dbReference>
<dbReference type="SUPFAM" id="SSF50370">
    <property type="entry name" value="Ricin B-like lectins"/>
    <property type="match status" value="1"/>
</dbReference>
<dbReference type="Proteomes" id="UP000295680">
    <property type="component" value="Unassembled WGS sequence"/>
</dbReference>
<accession>A0A4R2JSN4</accession>
<dbReference type="GO" id="GO:0030246">
    <property type="term" value="F:carbohydrate binding"/>
    <property type="evidence" value="ECO:0007669"/>
    <property type="project" value="UniProtKB-KW"/>
</dbReference>
<sequence length="305" mass="33048">MNRTRKLRSAVVSGLAVLAMAVPVALGAVPAASAKIPIDPAKVIADIAKAASQNAKYEEFTWAEAEVAERDTNYEYNVIVLSISAITQWGAKVDVRGGPDRGQPIYTTVEDNGWKYGVWIFDTGTFDGGGYDYDKDYPAWSRFRGDFGKSGRYNDHYTFRSRPDRGQGNQGDKKALRSRENGLLADDDGARNANGNLVKAERANNNAAQVWSLEAQGGDVYVLKNGATGYSKALDLDTGNGKVQVWTYGGGANQRWKIVGGGPDGTVSIINTQTWGCLSTGSLGQGLSVQPCHDWASQYWYLDGR</sequence>
<gene>
    <name evidence="4" type="ORF">EV192_102254</name>
</gene>
<evidence type="ECO:0000256" key="1">
    <source>
        <dbReference type="SAM" id="MobiDB-lite"/>
    </source>
</evidence>
<protein>
    <submittedName>
        <fullName evidence="4">Ricin-type beta-trefoil lectin protein</fullName>
    </submittedName>
</protein>
<evidence type="ECO:0000313" key="4">
    <source>
        <dbReference type="EMBL" id="TCO62117.1"/>
    </source>
</evidence>
<comment type="caution">
    <text evidence="4">The sequence shown here is derived from an EMBL/GenBank/DDBJ whole genome shotgun (WGS) entry which is preliminary data.</text>
</comment>
<dbReference type="Gene3D" id="2.80.10.50">
    <property type="match status" value="1"/>
</dbReference>
<reference evidence="4 5" key="1">
    <citation type="submission" date="2019-03" db="EMBL/GenBank/DDBJ databases">
        <title>Genomic Encyclopedia of Type Strains, Phase IV (KMG-IV): sequencing the most valuable type-strain genomes for metagenomic binning, comparative biology and taxonomic classification.</title>
        <authorList>
            <person name="Goeker M."/>
        </authorList>
    </citation>
    <scope>NUCLEOTIDE SEQUENCE [LARGE SCALE GENOMIC DNA]</scope>
    <source>
        <strain evidence="4 5">DSM 45934</strain>
    </source>
</reference>
<dbReference type="OrthoDB" id="9767239at2"/>
<organism evidence="4 5">
    <name type="scientific">Actinocrispum wychmicini</name>
    <dbReference type="NCBI Taxonomy" id="1213861"/>
    <lineage>
        <taxon>Bacteria</taxon>
        <taxon>Bacillati</taxon>
        <taxon>Actinomycetota</taxon>
        <taxon>Actinomycetes</taxon>
        <taxon>Pseudonocardiales</taxon>
        <taxon>Pseudonocardiaceae</taxon>
        <taxon>Actinocrispum</taxon>
    </lineage>
</organism>
<keyword evidence="5" id="KW-1185">Reference proteome</keyword>
<dbReference type="CDD" id="cd00161">
    <property type="entry name" value="beta-trefoil_Ricin-like"/>
    <property type="match status" value="1"/>
</dbReference>
<evidence type="ECO:0000313" key="5">
    <source>
        <dbReference type="Proteomes" id="UP000295680"/>
    </source>
</evidence>
<name>A0A4R2JSN4_9PSEU</name>
<dbReference type="PROSITE" id="PS50231">
    <property type="entry name" value="RICIN_B_LECTIN"/>
    <property type="match status" value="1"/>
</dbReference>
<proteinExistence type="predicted"/>
<feature type="region of interest" description="Disordered" evidence="1">
    <location>
        <begin position="156"/>
        <end position="176"/>
    </location>
</feature>
<evidence type="ECO:0000259" key="3">
    <source>
        <dbReference type="Pfam" id="PF14200"/>
    </source>
</evidence>